<evidence type="ECO:0000313" key="2">
    <source>
        <dbReference type="Proteomes" id="UP000039021"/>
    </source>
</evidence>
<evidence type="ECO:0000313" key="1">
    <source>
        <dbReference type="EMBL" id="CPA48487.1"/>
    </source>
</evidence>
<dbReference type="EMBL" id="CSBK01003012">
    <property type="protein sequence ID" value="CPA48487.1"/>
    <property type="molecule type" value="Genomic_DNA"/>
</dbReference>
<protein>
    <submittedName>
        <fullName evidence="1">Uncharacterized protein</fullName>
    </submittedName>
</protein>
<comment type="caution">
    <text evidence="1">The sequence shown here is derived from an EMBL/GenBank/DDBJ whole genome shotgun (WGS) entry which is preliminary data.</text>
</comment>
<gene>
    <name evidence="1" type="ORF">ERS007739_04636</name>
</gene>
<sequence length="88" mass="9365">MKLKTKPILPSSSGKRRISSSVMPVVSQLNDGERLYASIWSGNSAWIASANCRASARSAVLVSIQRMSANGAAASDLAIAYGMPPRIW</sequence>
<reference evidence="2" key="1">
    <citation type="submission" date="2015-03" db="EMBL/GenBank/DDBJ databases">
        <authorList>
            <consortium name="Pathogen Informatics"/>
        </authorList>
    </citation>
    <scope>NUCLEOTIDE SEQUENCE [LARGE SCALE GENOMIC DNA]</scope>
    <source>
        <strain evidence="2">N09902308</strain>
    </source>
</reference>
<proteinExistence type="predicted"/>
<organism evidence="1 2">
    <name type="scientific">Mycobacterium tuberculosis</name>
    <dbReference type="NCBI Taxonomy" id="1773"/>
    <lineage>
        <taxon>Bacteria</taxon>
        <taxon>Bacillati</taxon>
        <taxon>Actinomycetota</taxon>
        <taxon>Actinomycetes</taxon>
        <taxon>Mycobacteriales</taxon>
        <taxon>Mycobacteriaceae</taxon>
        <taxon>Mycobacterium</taxon>
        <taxon>Mycobacterium tuberculosis complex</taxon>
    </lineage>
</organism>
<name>A0A655DWQ3_MYCTX</name>
<dbReference type="Proteomes" id="UP000039021">
    <property type="component" value="Unassembled WGS sequence"/>
</dbReference>
<dbReference type="AlphaFoldDB" id="A0A655DWQ3"/>
<accession>A0A655DWQ3</accession>